<proteinExistence type="predicted"/>
<feature type="region of interest" description="Disordered" evidence="9">
    <location>
        <begin position="268"/>
        <end position="340"/>
    </location>
</feature>
<dbReference type="Proteomes" id="UP000054408">
    <property type="component" value="Unassembled WGS sequence"/>
</dbReference>
<evidence type="ECO:0000256" key="1">
    <source>
        <dbReference type="ARBA" id="ARBA00012513"/>
    </source>
</evidence>
<dbReference type="GO" id="GO:0004674">
    <property type="term" value="F:protein serine/threonine kinase activity"/>
    <property type="evidence" value="ECO:0007669"/>
    <property type="project" value="UniProtKB-KW"/>
</dbReference>
<keyword evidence="12" id="KW-1185">Reference proteome</keyword>
<dbReference type="SUPFAM" id="SSF56112">
    <property type="entry name" value="Protein kinase-like (PK-like)"/>
    <property type="match status" value="1"/>
</dbReference>
<dbReference type="InterPro" id="IPR008271">
    <property type="entry name" value="Ser/Thr_kinase_AS"/>
</dbReference>
<evidence type="ECO:0000256" key="6">
    <source>
        <dbReference type="ARBA" id="ARBA00022840"/>
    </source>
</evidence>
<organism evidence="11 12">
    <name type="scientific">Thecamonas trahens ATCC 50062</name>
    <dbReference type="NCBI Taxonomy" id="461836"/>
    <lineage>
        <taxon>Eukaryota</taxon>
        <taxon>Apusozoa</taxon>
        <taxon>Apusomonadida</taxon>
        <taxon>Apusomonadidae</taxon>
        <taxon>Thecamonas</taxon>
    </lineage>
</organism>
<reference evidence="11 12" key="1">
    <citation type="submission" date="2010-05" db="EMBL/GenBank/DDBJ databases">
        <title>The Genome Sequence of Thecamonas trahens ATCC 50062.</title>
        <authorList>
            <consortium name="The Broad Institute Genome Sequencing Platform"/>
            <person name="Russ C."/>
            <person name="Cuomo C."/>
            <person name="Shea T."/>
            <person name="Young S.K."/>
            <person name="Zeng Q."/>
            <person name="Koehrsen M."/>
            <person name="Haas B."/>
            <person name="Borodovsky M."/>
            <person name="Guigo R."/>
            <person name="Alvarado L."/>
            <person name="Berlin A."/>
            <person name="Bochicchio J."/>
            <person name="Borenstein D."/>
            <person name="Chapman S."/>
            <person name="Chen Z."/>
            <person name="Freedman E."/>
            <person name="Gellesch M."/>
            <person name="Goldberg J."/>
            <person name="Griggs A."/>
            <person name="Gujja S."/>
            <person name="Heilman E."/>
            <person name="Heiman D."/>
            <person name="Hepburn T."/>
            <person name="Howarth C."/>
            <person name="Jen D."/>
            <person name="Larson L."/>
            <person name="Mehta T."/>
            <person name="Park D."/>
            <person name="Pearson M."/>
            <person name="Roberts A."/>
            <person name="Saif S."/>
            <person name="Shenoy N."/>
            <person name="Sisk P."/>
            <person name="Stolte C."/>
            <person name="Sykes S."/>
            <person name="Thomson T."/>
            <person name="Walk T."/>
            <person name="White J."/>
            <person name="Yandava C."/>
            <person name="Burger G."/>
            <person name="Gray M.W."/>
            <person name="Holland P.W.H."/>
            <person name="King N."/>
            <person name="Lang F.B.F."/>
            <person name="Roger A.J."/>
            <person name="Ruiz-Trillo I."/>
            <person name="Lander E."/>
            <person name="Nusbaum C."/>
        </authorList>
    </citation>
    <scope>NUCLEOTIDE SEQUENCE [LARGE SCALE GENOMIC DNA]</scope>
    <source>
        <strain evidence="11 12">ATCC 50062</strain>
    </source>
</reference>
<evidence type="ECO:0000313" key="12">
    <source>
        <dbReference type="Proteomes" id="UP000054408"/>
    </source>
</evidence>
<keyword evidence="2 11" id="KW-0723">Serine/threonine-protein kinase</keyword>
<dbReference type="PANTHER" id="PTHR43671:SF98">
    <property type="entry name" value="SERINE_THREONINE-PROTEIN KINASE NEK11"/>
    <property type="match status" value="1"/>
</dbReference>
<evidence type="ECO:0000256" key="3">
    <source>
        <dbReference type="ARBA" id="ARBA00022679"/>
    </source>
</evidence>
<feature type="compositionally biased region" description="Pro residues" evidence="9">
    <location>
        <begin position="269"/>
        <end position="304"/>
    </location>
</feature>
<comment type="catalytic activity">
    <reaction evidence="8">
        <text>L-seryl-[protein] + ATP = O-phospho-L-seryl-[protein] + ADP + H(+)</text>
        <dbReference type="Rhea" id="RHEA:17989"/>
        <dbReference type="Rhea" id="RHEA-COMP:9863"/>
        <dbReference type="Rhea" id="RHEA-COMP:11604"/>
        <dbReference type="ChEBI" id="CHEBI:15378"/>
        <dbReference type="ChEBI" id="CHEBI:29999"/>
        <dbReference type="ChEBI" id="CHEBI:30616"/>
        <dbReference type="ChEBI" id="CHEBI:83421"/>
        <dbReference type="ChEBI" id="CHEBI:456216"/>
        <dbReference type="EC" id="2.7.11.1"/>
    </reaction>
</comment>
<dbReference type="eggNOG" id="KOG0581">
    <property type="taxonomic scope" value="Eukaryota"/>
</dbReference>
<evidence type="ECO:0000313" key="11">
    <source>
        <dbReference type="EMBL" id="KNC48891.1"/>
    </source>
</evidence>
<dbReference type="InterPro" id="IPR011009">
    <property type="entry name" value="Kinase-like_dom_sf"/>
</dbReference>
<keyword evidence="5 11" id="KW-0418">Kinase</keyword>
<accession>A0A0L0D9X1</accession>
<keyword evidence="4" id="KW-0547">Nucleotide-binding</keyword>
<dbReference type="PROSITE" id="PS00108">
    <property type="entry name" value="PROTEIN_KINASE_ST"/>
    <property type="match status" value="1"/>
</dbReference>
<feature type="compositionally biased region" description="Low complexity" evidence="9">
    <location>
        <begin position="323"/>
        <end position="333"/>
    </location>
</feature>
<dbReference type="InterPro" id="IPR000719">
    <property type="entry name" value="Prot_kinase_dom"/>
</dbReference>
<dbReference type="EC" id="2.7.11.1" evidence="1"/>
<dbReference type="OrthoDB" id="10252171at2759"/>
<dbReference type="PANTHER" id="PTHR43671">
    <property type="entry name" value="SERINE/THREONINE-PROTEIN KINASE NEK"/>
    <property type="match status" value="1"/>
</dbReference>
<dbReference type="GO" id="GO:0005524">
    <property type="term" value="F:ATP binding"/>
    <property type="evidence" value="ECO:0007669"/>
    <property type="project" value="UniProtKB-KW"/>
</dbReference>
<gene>
    <name evidence="11" type="ORF">AMSG_04635</name>
</gene>
<feature type="domain" description="Protein kinase" evidence="10">
    <location>
        <begin position="1"/>
        <end position="268"/>
    </location>
</feature>
<dbReference type="SMART" id="SM00220">
    <property type="entry name" value="S_TKc"/>
    <property type="match status" value="1"/>
</dbReference>
<dbReference type="RefSeq" id="XP_013758309.1">
    <property type="nucleotide sequence ID" value="XM_013902855.1"/>
</dbReference>
<keyword evidence="3" id="KW-0808">Transferase</keyword>
<evidence type="ECO:0000256" key="5">
    <source>
        <dbReference type="ARBA" id="ARBA00022777"/>
    </source>
</evidence>
<evidence type="ECO:0000259" key="10">
    <source>
        <dbReference type="PROSITE" id="PS50011"/>
    </source>
</evidence>
<comment type="catalytic activity">
    <reaction evidence="7">
        <text>L-threonyl-[protein] + ATP = O-phospho-L-threonyl-[protein] + ADP + H(+)</text>
        <dbReference type="Rhea" id="RHEA:46608"/>
        <dbReference type="Rhea" id="RHEA-COMP:11060"/>
        <dbReference type="Rhea" id="RHEA-COMP:11605"/>
        <dbReference type="ChEBI" id="CHEBI:15378"/>
        <dbReference type="ChEBI" id="CHEBI:30013"/>
        <dbReference type="ChEBI" id="CHEBI:30616"/>
        <dbReference type="ChEBI" id="CHEBI:61977"/>
        <dbReference type="ChEBI" id="CHEBI:456216"/>
        <dbReference type="EC" id="2.7.11.1"/>
    </reaction>
</comment>
<dbReference type="GeneID" id="25564171"/>
<evidence type="ECO:0000256" key="2">
    <source>
        <dbReference type="ARBA" id="ARBA00022527"/>
    </source>
</evidence>
<dbReference type="EMBL" id="GL349452">
    <property type="protein sequence ID" value="KNC48891.1"/>
    <property type="molecule type" value="Genomic_DNA"/>
</dbReference>
<dbReference type="PROSITE" id="PS50011">
    <property type="entry name" value="PROTEIN_KINASE_DOM"/>
    <property type="match status" value="1"/>
</dbReference>
<protein>
    <recommendedName>
        <fullName evidence="1">non-specific serine/threonine protein kinase</fullName>
        <ecNumber evidence="1">2.7.11.1</ecNumber>
    </recommendedName>
</protein>
<dbReference type="InterPro" id="IPR050660">
    <property type="entry name" value="NEK_Ser/Thr_kinase"/>
</dbReference>
<evidence type="ECO:0000256" key="9">
    <source>
        <dbReference type="SAM" id="MobiDB-lite"/>
    </source>
</evidence>
<evidence type="ECO:0000256" key="4">
    <source>
        <dbReference type="ARBA" id="ARBA00022741"/>
    </source>
</evidence>
<keyword evidence="6" id="KW-0067">ATP-binding</keyword>
<dbReference type="AlphaFoldDB" id="A0A0L0D9X1"/>
<dbReference type="STRING" id="461836.A0A0L0D9X1"/>
<name>A0A0L0D9X1_THETB</name>
<dbReference type="Pfam" id="PF00069">
    <property type="entry name" value="Pkinase"/>
    <property type="match status" value="1"/>
</dbReference>
<evidence type="ECO:0000256" key="7">
    <source>
        <dbReference type="ARBA" id="ARBA00047899"/>
    </source>
</evidence>
<sequence>MELDVAALRVVERLVLRPHAATLRVVDKGSGAELVLKTSWAPAAGAAAAAEAELFACADAYSPHLLPCAGAVRNPAGPGLALVYRYLPGGSLDAAASSAASALAAASAVGSALAALHAAQESGWWSEPIVHGDVKPANVLVDADGTMILADYGVSSPVRAARADAGADVAGFAGSPAYASPHATAGYPPSPADDMWSLGVVLYQLALGCLPDFDVATGALLRGLPDFCAAPGASQADAETLRALVAGLLTLDPAERLTAAETLALLGINPPPAAPPQAAPSPTQPAPAAPAPAAPSRAAPPPAVLPSSTRERPRGRIKVAGRSSSSLSAEELAMITKVPR</sequence>
<dbReference type="Gene3D" id="1.10.510.10">
    <property type="entry name" value="Transferase(Phosphotransferase) domain 1"/>
    <property type="match status" value="1"/>
</dbReference>
<evidence type="ECO:0000256" key="8">
    <source>
        <dbReference type="ARBA" id="ARBA00048679"/>
    </source>
</evidence>